<dbReference type="PANTHER" id="PTHR33165">
    <property type="entry name" value="F-BOX DOMAIN CONTAINING PROTEIN-LIKE-RELATED"/>
    <property type="match status" value="1"/>
</dbReference>
<feature type="domain" description="KIB1-4 beta-propeller" evidence="1">
    <location>
        <begin position="62"/>
        <end position="292"/>
    </location>
</feature>
<sequence length="297" mass="33175">MLYPHANSIIVPCFHPRRRMMLPKEHELHLEDGRMGFLNLDIGVFVCPRAPLLEDYHVLCLVEGLLLLQRHRQHDNENGGDVCLLHPFTGSIAKFRPITYATMSLGSIHWSSRMERPYLSLGRVTTSLSIGAERVPMLMIMLLDLSRVLFATTKDKQWSFSAWTFSPDNSIISSSKGKIYMLQKPTSSSSDELQIFQIDPPHHEKTPGFISTSFQPPKVIATCAKGKIHTPFELIECDSEMLLVGPSSHHSNRTVVYRVADLILGRVVPLKSLGGNALLIDIASSQSVIKSSLSVAF</sequence>
<evidence type="ECO:0000313" key="2">
    <source>
        <dbReference type="EnsemblPlants" id="EMT21724"/>
    </source>
</evidence>
<organism evidence="2">
    <name type="scientific">Aegilops tauschii</name>
    <name type="common">Tausch's goatgrass</name>
    <name type="synonym">Aegilops squarrosa</name>
    <dbReference type="NCBI Taxonomy" id="37682"/>
    <lineage>
        <taxon>Eukaryota</taxon>
        <taxon>Viridiplantae</taxon>
        <taxon>Streptophyta</taxon>
        <taxon>Embryophyta</taxon>
        <taxon>Tracheophyta</taxon>
        <taxon>Spermatophyta</taxon>
        <taxon>Magnoliopsida</taxon>
        <taxon>Liliopsida</taxon>
        <taxon>Poales</taxon>
        <taxon>Poaceae</taxon>
        <taxon>BOP clade</taxon>
        <taxon>Pooideae</taxon>
        <taxon>Triticodae</taxon>
        <taxon>Triticeae</taxon>
        <taxon>Triticinae</taxon>
        <taxon>Aegilops</taxon>
    </lineage>
</organism>
<accession>M8BID6</accession>
<dbReference type="InterPro" id="IPR005174">
    <property type="entry name" value="KIB1-4_b-propeller"/>
</dbReference>
<dbReference type="EnsemblPlants" id="EMT21724">
    <property type="protein sequence ID" value="EMT21724"/>
    <property type="gene ID" value="F775_21359"/>
</dbReference>
<evidence type="ECO:0000259" key="1">
    <source>
        <dbReference type="Pfam" id="PF03478"/>
    </source>
</evidence>
<proteinExistence type="predicted"/>
<reference evidence="2" key="1">
    <citation type="submission" date="2015-06" db="UniProtKB">
        <authorList>
            <consortium name="EnsemblPlants"/>
        </authorList>
    </citation>
    <scope>IDENTIFICATION</scope>
</reference>
<dbReference type="PANTHER" id="PTHR33165:SF105">
    <property type="entry name" value="DUF1618 DOMAIN-CONTAINING PROTEIN"/>
    <property type="match status" value="1"/>
</dbReference>
<name>M8BID6_AEGTA</name>
<dbReference type="Pfam" id="PF03478">
    <property type="entry name" value="Beta-prop_KIB1-4"/>
    <property type="match status" value="1"/>
</dbReference>
<dbReference type="AlphaFoldDB" id="M8BID6"/>
<protein>
    <recommendedName>
        <fullName evidence="1">KIB1-4 beta-propeller domain-containing protein</fullName>
    </recommendedName>
</protein>